<comment type="similarity">
    <text evidence="3">Belongs to the NDC80/HEC1 family.</text>
</comment>
<reference evidence="15" key="1">
    <citation type="submission" date="2021-08" db="EMBL/GenBank/DDBJ databases">
        <authorList>
            <person name="Misof B."/>
            <person name="Oliver O."/>
            <person name="Podsiadlowski L."/>
            <person name="Donath A."/>
            <person name="Peters R."/>
            <person name="Mayer C."/>
            <person name="Rust J."/>
            <person name="Gunkel S."/>
            <person name="Lesny P."/>
            <person name="Martin S."/>
            <person name="Oeyen J.P."/>
            <person name="Petersen M."/>
            <person name="Panagiotis P."/>
            <person name="Wilbrandt J."/>
            <person name="Tanja T."/>
        </authorList>
    </citation>
    <scope>NUCLEOTIDE SEQUENCE</scope>
    <source>
        <strain evidence="15">GBR_01_08_01A</strain>
        <tissue evidence="15">Thorax + abdomen</tissue>
    </source>
</reference>
<evidence type="ECO:0000256" key="12">
    <source>
        <dbReference type="SAM" id="Coils"/>
    </source>
</evidence>
<evidence type="ECO:0000313" key="16">
    <source>
        <dbReference type="Proteomes" id="UP001258017"/>
    </source>
</evidence>
<dbReference type="Proteomes" id="UP001258017">
    <property type="component" value="Unassembled WGS sequence"/>
</dbReference>
<keyword evidence="11" id="KW-0137">Centromere</keyword>
<evidence type="ECO:0000256" key="6">
    <source>
        <dbReference type="ARBA" id="ARBA00022776"/>
    </source>
</evidence>
<feature type="compositionally biased region" description="Basic and acidic residues" evidence="13">
    <location>
        <begin position="1187"/>
        <end position="1203"/>
    </location>
</feature>
<keyword evidence="7" id="KW-0995">Kinetochore</keyword>
<dbReference type="PANTHER" id="PTHR10643">
    <property type="entry name" value="KINETOCHORE PROTEIN NDC80"/>
    <property type="match status" value="1"/>
</dbReference>
<evidence type="ECO:0000256" key="9">
    <source>
        <dbReference type="ARBA" id="ARBA00023242"/>
    </source>
</evidence>
<accession>A0AAD9RAY5</accession>
<gene>
    <name evidence="15" type="ORF">KPH14_005660</name>
</gene>
<proteinExistence type="inferred from homology"/>
<evidence type="ECO:0000256" key="11">
    <source>
        <dbReference type="ARBA" id="ARBA00023328"/>
    </source>
</evidence>
<feature type="compositionally biased region" description="Basic and acidic residues" evidence="13">
    <location>
        <begin position="1234"/>
        <end position="1249"/>
    </location>
</feature>
<dbReference type="PANTHER" id="PTHR10643:SF2">
    <property type="entry name" value="KINETOCHORE PROTEIN NDC80 HOMOLOG"/>
    <property type="match status" value="1"/>
</dbReference>
<evidence type="ECO:0000256" key="5">
    <source>
        <dbReference type="ARBA" id="ARBA00022618"/>
    </source>
</evidence>
<feature type="compositionally biased region" description="Polar residues" evidence="13">
    <location>
        <begin position="719"/>
        <end position="729"/>
    </location>
</feature>
<feature type="compositionally biased region" description="Basic and acidic residues" evidence="13">
    <location>
        <begin position="1116"/>
        <end position="1127"/>
    </location>
</feature>
<feature type="coiled-coil region" evidence="12">
    <location>
        <begin position="304"/>
        <end position="345"/>
    </location>
</feature>
<evidence type="ECO:0000256" key="2">
    <source>
        <dbReference type="ARBA" id="ARBA00004629"/>
    </source>
</evidence>
<dbReference type="InterPro" id="IPR005550">
    <property type="entry name" value="Kinetochore_Ndc80"/>
</dbReference>
<keyword evidence="5" id="KW-0132">Cell division</keyword>
<feature type="compositionally biased region" description="Polar residues" evidence="13">
    <location>
        <begin position="56"/>
        <end position="67"/>
    </location>
</feature>
<keyword evidence="6" id="KW-0498">Mitosis</keyword>
<feature type="region of interest" description="Disordered" evidence="13">
    <location>
        <begin position="47"/>
        <end position="122"/>
    </location>
</feature>
<keyword evidence="9" id="KW-0539">Nucleus</keyword>
<evidence type="ECO:0000259" key="14">
    <source>
        <dbReference type="Pfam" id="PF03801"/>
    </source>
</evidence>
<dbReference type="Gene3D" id="1.10.418.30">
    <property type="entry name" value="Ncd80 complex, Ncd80 subunit"/>
    <property type="match status" value="1"/>
</dbReference>
<evidence type="ECO:0000256" key="7">
    <source>
        <dbReference type="ARBA" id="ARBA00022838"/>
    </source>
</evidence>
<evidence type="ECO:0000313" key="15">
    <source>
        <dbReference type="EMBL" id="KAK2576294.1"/>
    </source>
</evidence>
<sequence>MQRSSNGRRSSTNPVRVSLIDREDKNLIRTDPRKILKSKISFSATDVSHIPRPRMRSSSYDPGNNRRSNLKGPGKSLVHMPTTPITPLTSTRKHNALGLSTGRRSPSGDRASNLGAKSARKDTRNLADKSYQSYMLNTIDNYIHELQCSSILNTNGSLKPITLKIFVEVSGLLVKLIDPKHSLTLANYVEELPKIAKKLHYPGVITKSLLKTANTAHSWPYVLGWLCWLVQVCQVKDLAYNNFQFDNISFVGTEQQMKDNRNALSFMISMYKAWNDEKLDEETALTNKYLQKIEKQQGVSEDELAAAHAALEAAKEDLQVMEQEYKELETETKSLKDILTSLQEDAAKQANDIKAKEEYTKNLNTGTEQMEVQCKHMQDQSHIQNKQYTKLVSIVKEQPMSKMEKDAILNKCMELQDYMQQFDEHLKDIQKDIYTLDIKIASVNNTLNKIVLAYNKEIFVHFGSDMSIDVEELKIPEREMLDPCIMDKLNEKANLMNKLKDDLKQNLAQLESDVEVNTRELELLHEKMRVLQEENAILINKLQEKKANLVNSVKHEESKLREQIQILQNDIQKCQESTPDLQGIISELEEAKDKLEAVKRRKMFIEQNGKRFFEKLFEMFGQYASGCVLFVCIMSSKSEESYKNVVRYNNGCSMENIQYPPIINDKQLAIKEHPARLLVLDNSSTLIEVTVKAKGNKRTHTMVSSTPNSEQNIEERQRPSSVGESCKSWSQTLREQTRPIVKQSLQNIPLRNQHVKKISSEPRDNKKRPENLKQSKNRNSNVNKHLDEKLAKQILSQKKTKEHSKITAQTNPATVASVCSTESILVVDKEIQCDDIFDRTNDKFSVFNPVRTLGFLMKELQHLVKDEKSSKILSNMQQALLRIPMEPVKSTAMDLEALALRTRLDASTAQLEEMSKRMNTLCESLREERDSLKRDILKQLKLLDEARQKQSELESTISILKEQLHEASKTIQNKDKVISELQQENKKHESSQKLIAELRADLIKQTEVARQRLLEMQYLMLERDKLSVLSSHKDSQLNEFRDVVKEFQNQITEQLMGLREACTIEENSNLHGSVVQGGLACSSPSPTSSERSNVLTSWHDISDVSLSTIEPNPPNKELKQSSSKKDTLLTPMYRAERDITKKKMEDNSESKNRDSAQLEFISLPGGESSNTILLASYKDQGCIDQNETKEQDHPLGSKSKESNHVSSQRSVQKDNRKGSCKKSLTKTRKPLQSDGKRNHNNRTAEESSRFVESNLSSNLISSDIKEQFRNIFEDVRRESRISVSVPSPPRHYPHPDWTDSSLRSISLYSDISRLRNDCDLLQITKRTHLVPDKCNDTIVIGPLCYHVIISRFERIN</sequence>
<feature type="coiled-coil region" evidence="12">
    <location>
        <begin position="908"/>
        <end position="1001"/>
    </location>
</feature>
<dbReference type="EMBL" id="JAIFRP010004406">
    <property type="protein sequence ID" value="KAK2576294.1"/>
    <property type="molecule type" value="Genomic_DNA"/>
</dbReference>
<comment type="subcellular location">
    <subcellularLocation>
        <location evidence="2">Chromosome</location>
        <location evidence="2">Centromere</location>
        <location evidence="2">Kinetochore</location>
    </subcellularLocation>
    <subcellularLocation>
        <location evidence="1">Nucleus</location>
    </subcellularLocation>
</comment>
<feature type="compositionally biased region" description="Basic residues" evidence="13">
    <location>
        <begin position="1218"/>
        <end position="1229"/>
    </location>
</feature>
<feature type="compositionally biased region" description="Polar residues" evidence="13">
    <location>
        <begin position="701"/>
        <end position="711"/>
    </location>
</feature>
<dbReference type="InterPro" id="IPR055260">
    <property type="entry name" value="Ndc80_CH"/>
</dbReference>
<keyword evidence="16" id="KW-1185">Reference proteome</keyword>
<evidence type="ECO:0000256" key="10">
    <source>
        <dbReference type="ARBA" id="ARBA00023306"/>
    </source>
</evidence>
<feature type="coiled-coil region" evidence="12">
    <location>
        <begin position="486"/>
        <end position="608"/>
    </location>
</feature>
<organism evidence="15 16">
    <name type="scientific">Odynerus spinipes</name>
    <dbReference type="NCBI Taxonomy" id="1348599"/>
    <lineage>
        <taxon>Eukaryota</taxon>
        <taxon>Metazoa</taxon>
        <taxon>Ecdysozoa</taxon>
        <taxon>Arthropoda</taxon>
        <taxon>Hexapoda</taxon>
        <taxon>Insecta</taxon>
        <taxon>Pterygota</taxon>
        <taxon>Neoptera</taxon>
        <taxon>Endopterygota</taxon>
        <taxon>Hymenoptera</taxon>
        <taxon>Apocrita</taxon>
        <taxon>Aculeata</taxon>
        <taxon>Vespoidea</taxon>
        <taxon>Vespidae</taxon>
        <taxon>Eumeninae</taxon>
        <taxon>Odynerus</taxon>
    </lineage>
</organism>
<evidence type="ECO:0000256" key="1">
    <source>
        <dbReference type="ARBA" id="ARBA00004123"/>
    </source>
</evidence>
<dbReference type="GO" id="GO:0051301">
    <property type="term" value="P:cell division"/>
    <property type="evidence" value="ECO:0007669"/>
    <property type="project" value="UniProtKB-KW"/>
</dbReference>
<evidence type="ECO:0000256" key="3">
    <source>
        <dbReference type="ARBA" id="ARBA00007050"/>
    </source>
</evidence>
<feature type="domain" description="Kinetochore protein Ndc80 CH" evidence="14">
    <location>
        <begin position="116"/>
        <end position="236"/>
    </location>
</feature>
<reference evidence="15" key="2">
    <citation type="journal article" date="2023" name="Commun. Biol.">
        <title>Intrasexual cuticular hydrocarbon dimorphism in a wasp sheds light on hydrocarbon biosynthesis genes in Hymenoptera.</title>
        <authorList>
            <person name="Moris V.C."/>
            <person name="Podsiadlowski L."/>
            <person name="Martin S."/>
            <person name="Oeyen J.P."/>
            <person name="Donath A."/>
            <person name="Petersen M."/>
            <person name="Wilbrandt J."/>
            <person name="Misof B."/>
            <person name="Liedtke D."/>
            <person name="Thamm M."/>
            <person name="Scheiner R."/>
            <person name="Schmitt T."/>
            <person name="Niehuis O."/>
        </authorList>
    </citation>
    <scope>NUCLEOTIDE SEQUENCE</scope>
    <source>
        <strain evidence="15">GBR_01_08_01A</strain>
    </source>
</reference>
<feature type="region of interest" description="Disordered" evidence="13">
    <location>
        <begin position="745"/>
        <end position="786"/>
    </location>
</feature>
<protein>
    <recommendedName>
        <fullName evidence="14">Kinetochore protein Ndc80 CH domain-containing protein</fullName>
    </recommendedName>
</protein>
<evidence type="ECO:0000256" key="13">
    <source>
        <dbReference type="SAM" id="MobiDB-lite"/>
    </source>
</evidence>
<dbReference type="Pfam" id="PF03801">
    <property type="entry name" value="Ndc80_HEC"/>
    <property type="match status" value="1"/>
</dbReference>
<keyword evidence="8 12" id="KW-0175">Coiled coil</keyword>
<name>A0AAD9RAY5_9HYME</name>
<feature type="compositionally biased region" description="Basic and acidic residues" evidence="13">
    <location>
        <begin position="758"/>
        <end position="773"/>
    </location>
</feature>
<feature type="compositionally biased region" description="Basic and acidic residues" evidence="13">
    <location>
        <begin position="1134"/>
        <end position="1155"/>
    </location>
</feature>
<dbReference type="GO" id="GO:0051315">
    <property type="term" value="P:attachment of mitotic spindle microtubules to kinetochore"/>
    <property type="evidence" value="ECO:0007669"/>
    <property type="project" value="InterPro"/>
</dbReference>
<evidence type="ECO:0000256" key="8">
    <source>
        <dbReference type="ARBA" id="ARBA00023054"/>
    </source>
</evidence>
<feature type="compositionally biased region" description="Polar residues" evidence="13">
    <location>
        <begin position="774"/>
        <end position="783"/>
    </location>
</feature>
<dbReference type="GO" id="GO:0005634">
    <property type="term" value="C:nucleus"/>
    <property type="evidence" value="ECO:0007669"/>
    <property type="project" value="UniProtKB-SubCell"/>
</dbReference>
<feature type="region of interest" description="Disordered" evidence="13">
    <location>
        <begin position="1105"/>
        <end position="1155"/>
    </location>
</feature>
<evidence type="ECO:0000256" key="4">
    <source>
        <dbReference type="ARBA" id="ARBA00022454"/>
    </source>
</evidence>
<feature type="region of interest" description="Disordered" evidence="13">
    <location>
        <begin position="694"/>
        <end position="729"/>
    </location>
</feature>
<keyword evidence="10" id="KW-0131">Cell cycle</keyword>
<keyword evidence="4" id="KW-0158">Chromosome</keyword>
<dbReference type="InterPro" id="IPR038273">
    <property type="entry name" value="Ndc80_sf"/>
</dbReference>
<comment type="caution">
    <text evidence="15">The sequence shown here is derived from an EMBL/GenBank/DDBJ whole genome shotgun (WGS) entry which is preliminary data.</text>
</comment>
<dbReference type="GO" id="GO:0031262">
    <property type="term" value="C:Ndc80 complex"/>
    <property type="evidence" value="ECO:0007669"/>
    <property type="project" value="InterPro"/>
</dbReference>
<feature type="region of interest" description="Disordered" evidence="13">
    <location>
        <begin position="1187"/>
        <end position="1250"/>
    </location>
</feature>